<organism evidence="2 3">
    <name type="scientific">Prorocentrum cordatum</name>
    <dbReference type="NCBI Taxonomy" id="2364126"/>
    <lineage>
        <taxon>Eukaryota</taxon>
        <taxon>Sar</taxon>
        <taxon>Alveolata</taxon>
        <taxon>Dinophyceae</taxon>
        <taxon>Prorocentrales</taxon>
        <taxon>Prorocentraceae</taxon>
        <taxon>Prorocentrum</taxon>
    </lineage>
</organism>
<sequence>MLDIEFVVGPPRDRVYIGIPMWVYIGVSPEASSQSVPANTRSGRPRCCNDHAQCEDTFRLRQSRSCLGWWVYIGSPVPRVYIGTYVWWVYIGAPVPWVYTGAPWSGVHWNLESMAGQKITERGESEIIMKKGLNQVAALEARLPLAGAAPPRRQQEWSQREGATKVGAAAAAQRLEELEQQARSSGASLRALLEQRLAGLVEVQSSLAQDRGDGTLAGTRQRRSGHQGFHCRLAADFAGQAGPGVTGLPALPETRWGHSGETCRSFAGWGAGPVLGPERLQNRQDAEKARSLARELGEDEGSSAAASALTQRWGAELSVVLQAATARWAVGQAGQLRTCLGGVCAAGAAVLRERWESDADRDFQIDSWLVSNLIRVRLAENLEPLTVDHMRVSAKFNFAFSRDFSEAHKFNHYFSSHAFNFTTNQNAKHIELEAFSAELESSNAGVSEVFDCGDSAEVPQGRGAMSQDRFHVHDSGAECLIINLHFLSLVLVVRRLRDSSLARAAGSAASPGAVRAAACAGSPGKQSDVSDWEASPPPRADSAAPVEASGRPAVLEAEAADSPPTRRRAGKCAWGRRPSSPDSDAMSCFDSPR</sequence>
<protein>
    <submittedName>
        <fullName evidence="2">Uncharacterized protein</fullName>
    </submittedName>
</protein>
<dbReference type="EMBL" id="CAUYUJ010022315">
    <property type="protein sequence ID" value="CAK0910072.1"/>
    <property type="molecule type" value="Genomic_DNA"/>
</dbReference>
<proteinExistence type="predicted"/>
<comment type="caution">
    <text evidence="2">The sequence shown here is derived from an EMBL/GenBank/DDBJ whole genome shotgun (WGS) entry which is preliminary data.</text>
</comment>
<dbReference type="Proteomes" id="UP001189429">
    <property type="component" value="Unassembled WGS sequence"/>
</dbReference>
<feature type="region of interest" description="Disordered" evidence="1">
    <location>
        <begin position="277"/>
        <end position="301"/>
    </location>
</feature>
<accession>A0ABN9YH25</accession>
<gene>
    <name evidence="2" type="ORF">PCOR1329_LOCUS84332</name>
</gene>
<evidence type="ECO:0000313" key="3">
    <source>
        <dbReference type="Proteomes" id="UP001189429"/>
    </source>
</evidence>
<reference evidence="2" key="1">
    <citation type="submission" date="2023-10" db="EMBL/GenBank/DDBJ databases">
        <authorList>
            <person name="Chen Y."/>
            <person name="Shah S."/>
            <person name="Dougan E. K."/>
            <person name="Thang M."/>
            <person name="Chan C."/>
        </authorList>
    </citation>
    <scope>NUCLEOTIDE SEQUENCE [LARGE SCALE GENOMIC DNA]</scope>
</reference>
<feature type="compositionally biased region" description="Basic and acidic residues" evidence="1">
    <location>
        <begin position="280"/>
        <end position="296"/>
    </location>
</feature>
<keyword evidence="3" id="KW-1185">Reference proteome</keyword>
<evidence type="ECO:0000256" key="1">
    <source>
        <dbReference type="SAM" id="MobiDB-lite"/>
    </source>
</evidence>
<feature type="region of interest" description="Disordered" evidence="1">
    <location>
        <begin position="518"/>
        <end position="593"/>
    </location>
</feature>
<name>A0ABN9YH25_9DINO</name>
<evidence type="ECO:0000313" key="2">
    <source>
        <dbReference type="EMBL" id="CAK0910072.1"/>
    </source>
</evidence>